<keyword evidence="8" id="KW-1185">Reference proteome</keyword>
<evidence type="ECO:0000256" key="2">
    <source>
        <dbReference type="ARBA" id="ARBA00006824"/>
    </source>
</evidence>
<keyword evidence="3 6" id="KW-0812">Transmembrane</keyword>
<dbReference type="GO" id="GO:0061668">
    <property type="term" value="P:mitochondrial ribosome assembly"/>
    <property type="evidence" value="ECO:0007669"/>
    <property type="project" value="TreeGrafter"/>
</dbReference>
<evidence type="ECO:0000256" key="4">
    <source>
        <dbReference type="ARBA" id="ARBA00022989"/>
    </source>
</evidence>
<evidence type="ECO:0000256" key="5">
    <source>
        <dbReference type="ARBA" id="ARBA00023136"/>
    </source>
</evidence>
<dbReference type="OrthoDB" id="5345392at2759"/>
<organism evidence="7 8">
    <name type="scientific">Operophtera brumata</name>
    <name type="common">Winter moth</name>
    <name type="synonym">Phalaena brumata</name>
    <dbReference type="NCBI Taxonomy" id="104452"/>
    <lineage>
        <taxon>Eukaryota</taxon>
        <taxon>Metazoa</taxon>
        <taxon>Ecdysozoa</taxon>
        <taxon>Arthropoda</taxon>
        <taxon>Hexapoda</taxon>
        <taxon>Insecta</taxon>
        <taxon>Pterygota</taxon>
        <taxon>Neoptera</taxon>
        <taxon>Endopterygota</taxon>
        <taxon>Lepidoptera</taxon>
        <taxon>Glossata</taxon>
        <taxon>Ditrysia</taxon>
        <taxon>Geometroidea</taxon>
        <taxon>Geometridae</taxon>
        <taxon>Larentiinae</taxon>
        <taxon>Operophtera</taxon>
    </lineage>
</organism>
<evidence type="ECO:0000256" key="1">
    <source>
        <dbReference type="ARBA" id="ARBA00004141"/>
    </source>
</evidence>
<sequence length="210" mass="24089">MQALGITWRKLATNIRSSGPVARLKKGIHVAFSPKYLLYTNITVSITLSSLGDFIEQQYEIYTGYLEKYDIPRTVHMGCSGASIGVLCHYWYKILDKFIIGKSLDMVAKKLLLDQLIFSPIMIVTFFGSVALFEDNPYENFKEEVADKFVTLYRAEWMVWPPAQVVNFYFLPTKYRVLYDNTISLGYDIYTSQVKHTGVKKTNEKDSKGS</sequence>
<proteinExistence type="inferred from homology"/>
<feature type="transmembrane region" description="Helical" evidence="6">
    <location>
        <begin position="112"/>
        <end position="133"/>
    </location>
</feature>
<keyword evidence="5 6" id="KW-0472">Membrane</keyword>
<protein>
    <submittedName>
        <fullName evidence="7">Mpv17-like protein 2</fullName>
    </submittedName>
</protein>
<gene>
    <name evidence="7" type="ORF">OBRU01_14264</name>
</gene>
<keyword evidence="4 6" id="KW-1133">Transmembrane helix</keyword>
<accession>A0A0L7L636</accession>
<comment type="similarity">
    <text evidence="2 6">Belongs to the peroxisomal membrane protein PXMP2/4 family.</text>
</comment>
<name>A0A0L7L636_OPEBR</name>
<dbReference type="GO" id="GO:0005739">
    <property type="term" value="C:mitochondrion"/>
    <property type="evidence" value="ECO:0007669"/>
    <property type="project" value="TreeGrafter"/>
</dbReference>
<dbReference type="EMBL" id="JTDY01002785">
    <property type="protein sequence ID" value="KOB70734.1"/>
    <property type="molecule type" value="Genomic_DNA"/>
</dbReference>
<evidence type="ECO:0000256" key="3">
    <source>
        <dbReference type="ARBA" id="ARBA00022692"/>
    </source>
</evidence>
<evidence type="ECO:0000313" key="8">
    <source>
        <dbReference type="Proteomes" id="UP000037510"/>
    </source>
</evidence>
<dbReference type="AlphaFoldDB" id="A0A0L7L636"/>
<dbReference type="GO" id="GO:0016020">
    <property type="term" value="C:membrane"/>
    <property type="evidence" value="ECO:0007669"/>
    <property type="project" value="UniProtKB-SubCell"/>
</dbReference>
<comment type="subcellular location">
    <subcellularLocation>
        <location evidence="1">Membrane</location>
        <topology evidence="1">Multi-pass membrane protein</topology>
    </subcellularLocation>
</comment>
<dbReference type="STRING" id="104452.A0A0L7L636"/>
<evidence type="ECO:0000256" key="6">
    <source>
        <dbReference type="RuleBase" id="RU363053"/>
    </source>
</evidence>
<comment type="caution">
    <text evidence="6">Lacks conserved residue(s) required for the propagation of feature annotation.</text>
</comment>
<reference evidence="7 8" key="1">
    <citation type="journal article" date="2015" name="Genome Biol. Evol.">
        <title>The genome of winter moth (Operophtera brumata) provides a genomic perspective on sexual dimorphism and phenology.</title>
        <authorList>
            <person name="Derks M.F."/>
            <person name="Smit S."/>
            <person name="Salis L."/>
            <person name="Schijlen E."/>
            <person name="Bossers A."/>
            <person name="Mateman C."/>
            <person name="Pijl A.S."/>
            <person name="de Ridder D."/>
            <person name="Groenen M.A."/>
            <person name="Visser M.E."/>
            <person name="Megens H.J."/>
        </authorList>
    </citation>
    <scope>NUCLEOTIDE SEQUENCE [LARGE SCALE GENOMIC DNA]</scope>
    <source>
        <strain evidence="7">WM2013NL</strain>
        <tissue evidence="7">Head and thorax</tissue>
    </source>
</reference>
<dbReference type="PANTHER" id="PTHR11266:SF8">
    <property type="entry name" value="MPV17-LIKE PROTEIN 2"/>
    <property type="match status" value="1"/>
</dbReference>
<dbReference type="Pfam" id="PF04117">
    <property type="entry name" value="Mpv17_PMP22"/>
    <property type="match status" value="1"/>
</dbReference>
<comment type="caution">
    <text evidence="7">The sequence shown here is derived from an EMBL/GenBank/DDBJ whole genome shotgun (WGS) entry which is preliminary data.</text>
</comment>
<dbReference type="Proteomes" id="UP000037510">
    <property type="component" value="Unassembled WGS sequence"/>
</dbReference>
<evidence type="ECO:0000313" key="7">
    <source>
        <dbReference type="EMBL" id="KOB70734.1"/>
    </source>
</evidence>
<dbReference type="InterPro" id="IPR007248">
    <property type="entry name" value="Mpv17_PMP22"/>
</dbReference>
<dbReference type="PANTHER" id="PTHR11266">
    <property type="entry name" value="PEROXISOMAL MEMBRANE PROTEIN 2, PXMP2 MPV17"/>
    <property type="match status" value="1"/>
</dbReference>